<feature type="region of interest" description="Disordered" evidence="1">
    <location>
        <begin position="82"/>
        <end position="102"/>
    </location>
</feature>
<comment type="caution">
    <text evidence="2">The sequence shown here is derived from an EMBL/GenBank/DDBJ whole genome shotgun (WGS) entry which is preliminary data.</text>
</comment>
<dbReference type="EMBL" id="VSRR010115180">
    <property type="protein sequence ID" value="MPC98691.1"/>
    <property type="molecule type" value="Genomic_DNA"/>
</dbReference>
<evidence type="ECO:0000313" key="3">
    <source>
        <dbReference type="Proteomes" id="UP000324222"/>
    </source>
</evidence>
<evidence type="ECO:0000256" key="1">
    <source>
        <dbReference type="SAM" id="MobiDB-lite"/>
    </source>
</evidence>
<feature type="compositionally biased region" description="Basic residues" evidence="1">
    <location>
        <begin position="30"/>
        <end position="49"/>
    </location>
</feature>
<sequence length="102" mass="11366">MEACAWWTAKLNRAASHRRATPKYSEHVHQAWRRRKSKSIKHGGGGRRGRGGEGGRLKSQWDNNQRFLRELALHTHATSRHLAVTGGLPGHAATPPSPYVTP</sequence>
<accession>A0A5B7JKR7</accession>
<keyword evidence="3" id="KW-1185">Reference proteome</keyword>
<dbReference type="AlphaFoldDB" id="A0A5B7JKR7"/>
<organism evidence="2 3">
    <name type="scientific">Portunus trituberculatus</name>
    <name type="common">Swimming crab</name>
    <name type="synonym">Neptunus trituberculatus</name>
    <dbReference type="NCBI Taxonomy" id="210409"/>
    <lineage>
        <taxon>Eukaryota</taxon>
        <taxon>Metazoa</taxon>
        <taxon>Ecdysozoa</taxon>
        <taxon>Arthropoda</taxon>
        <taxon>Crustacea</taxon>
        <taxon>Multicrustacea</taxon>
        <taxon>Malacostraca</taxon>
        <taxon>Eumalacostraca</taxon>
        <taxon>Eucarida</taxon>
        <taxon>Decapoda</taxon>
        <taxon>Pleocyemata</taxon>
        <taxon>Brachyura</taxon>
        <taxon>Eubrachyura</taxon>
        <taxon>Portunoidea</taxon>
        <taxon>Portunidae</taxon>
        <taxon>Portuninae</taxon>
        <taxon>Portunus</taxon>
    </lineage>
</organism>
<reference evidence="2 3" key="1">
    <citation type="submission" date="2019-05" db="EMBL/GenBank/DDBJ databases">
        <title>Another draft genome of Portunus trituberculatus and its Hox gene families provides insights of decapod evolution.</title>
        <authorList>
            <person name="Jeong J.-H."/>
            <person name="Song I."/>
            <person name="Kim S."/>
            <person name="Choi T."/>
            <person name="Kim D."/>
            <person name="Ryu S."/>
            <person name="Kim W."/>
        </authorList>
    </citation>
    <scope>NUCLEOTIDE SEQUENCE [LARGE SCALE GENOMIC DNA]</scope>
    <source>
        <tissue evidence="2">Muscle</tissue>
    </source>
</reference>
<proteinExistence type="predicted"/>
<evidence type="ECO:0000313" key="2">
    <source>
        <dbReference type="EMBL" id="MPC98691.1"/>
    </source>
</evidence>
<name>A0A5B7JKR7_PORTR</name>
<feature type="region of interest" description="Disordered" evidence="1">
    <location>
        <begin position="17"/>
        <end position="60"/>
    </location>
</feature>
<protein>
    <submittedName>
        <fullName evidence="2">Uncharacterized protein</fullName>
    </submittedName>
</protein>
<dbReference type="Proteomes" id="UP000324222">
    <property type="component" value="Unassembled WGS sequence"/>
</dbReference>
<gene>
    <name evidence="2" type="ORF">E2C01_094071</name>
</gene>